<protein>
    <submittedName>
        <fullName evidence="1">Uncharacterized protein</fullName>
    </submittedName>
</protein>
<evidence type="ECO:0000313" key="1">
    <source>
        <dbReference type="EMBL" id="MCI73025.1"/>
    </source>
</evidence>
<dbReference type="Proteomes" id="UP000265520">
    <property type="component" value="Unassembled WGS sequence"/>
</dbReference>
<sequence>MTIRGKSKIVGSPMETNIRGVVKVVEEERRVVAIALSAARWGI</sequence>
<dbReference type="EMBL" id="LXQA010829874">
    <property type="protein sequence ID" value="MCI73025.1"/>
    <property type="molecule type" value="Genomic_DNA"/>
</dbReference>
<feature type="non-terminal residue" evidence="1">
    <location>
        <position position="43"/>
    </location>
</feature>
<comment type="caution">
    <text evidence="1">The sequence shown here is derived from an EMBL/GenBank/DDBJ whole genome shotgun (WGS) entry which is preliminary data.</text>
</comment>
<keyword evidence="2" id="KW-1185">Reference proteome</keyword>
<dbReference type="AlphaFoldDB" id="A0A392UMP0"/>
<name>A0A392UMP0_9FABA</name>
<organism evidence="1 2">
    <name type="scientific">Trifolium medium</name>
    <dbReference type="NCBI Taxonomy" id="97028"/>
    <lineage>
        <taxon>Eukaryota</taxon>
        <taxon>Viridiplantae</taxon>
        <taxon>Streptophyta</taxon>
        <taxon>Embryophyta</taxon>
        <taxon>Tracheophyta</taxon>
        <taxon>Spermatophyta</taxon>
        <taxon>Magnoliopsida</taxon>
        <taxon>eudicotyledons</taxon>
        <taxon>Gunneridae</taxon>
        <taxon>Pentapetalae</taxon>
        <taxon>rosids</taxon>
        <taxon>fabids</taxon>
        <taxon>Fabales</taxon>
        <taxon>Fabaceae</taxon>
        <taxon>Papilionoideae</taxon>
        <taxon>50 kb inversion clade</taxon>
        <taxon>NPAAA clade</taxon>
        <taxon>Hologalegina</taxon>
        <taxon>IRL clade</taxon>
        <taxon>Trifolieae</taxon>
        <taxon>Trifolium</taxon>
    </lineage>
</organism>
<proteinExistence type="predicted"/>
<reference evidence="1 2" key="1">
    <citation type="journal article" date="2018" name="Front. Plant Sci.">
        <title>Red Clover (Trifolium pratense) and Zigzag Clover (T. medium) - A Picture of Genomic Similarities and Differences.</title>
        <authorList>
            <person name="Dluhosova J."/>
            <person name="Istvanek J."/>
            <person name="Nedelnik J."/>
            <person name="Repkova J."/>
        </authorList>
    </citation>
    <scope>NUCLEOTIDE SEQUENCE [LARGE SCALE GENOMIC DNA]</scope>
    <source>
        <strain evidence="2">cv. 10/8</strain>
        <tissue evidence="1">Leaf</tissue>
    </source>
</reference>
<accession>A0A392UMP0</accession>
<evidence type="ECO:0000313" key="2">
    <source>
        <dbReference type="Proteomes" id="UP000265520"/>
    </source>
</evidence>